<evidence type="ECO:0000256" key="1">
    <source>
        <dbReference type="ARBA" id="ARBA00001947"/>
    </source>
</evidence>
<dbReference type="PROSITE" id="PS00059">
    <property type="entry name" value="ADH_ZINC"/>
    <property type="match status" value="1"/>
</dbReference>
<dbReference type="InterPro" id="IPR013149">
    <property type="entry name" value="ADH-like_C"/>
</dbReference>
<proteinExistence type="inferred from homology"/>
<dbReference type="GO" id="GO:0004022">
    <property type="term" value="F:alcohol dehydrogenase (NAD+) activity"/>
    <property type="evidence" value="ECO:0007669"/>
    <property type="project" value="UniProtKB-EC"/>
</dbReference>
<comment type="caution">
    <text evidence="10">The sequence shown here is derived from an EMBL/GenBank/DDBJ whole genome shotgun (WGS) entry which is preliminary data.</text>
</comment>
<dbReference type="PANTHER" id="PTHR42940">
    <property type="entry name" value="ALCOHOL DEHYDROGENASE 1-RELATED"/>
    <property type="match status" value="1"/>
</dbReference>
<feature type="domain" description="Enoyl reductase (ER)" evidence="9">
    <location>
        <begin position="7"/>
        <end position="331"/>
    </location>
</feature>
<protein>
    <recommendedName>
        <fullName evidence="3">alcohol dehydrogenase</fullName>
        <ecNumber evidence="3">1.1.1.1</ecNumber>
    </recommendedName>
</protein>
<dbReference type="InterPro" id="IPR020843">
    <property type="entry name" value="ER"/>
</dbReference>
<sequence length="333" mass="33965">MSFAVPGGPEVLRHGDLPDPVPTPLQVVVRVHACGVCGHDSADRAGLTRVPLPAVLGHEIAGEVVEVGADVAGFAVGDRVACKQFATCTRCPACAAGDEFSCPDKAFVYGGGAEYVALDQDTLLAVPDGVTSADAAITACAIGTCLQALDDVAGVRAGETVVVTGAGGGLGLHAMQVAAALGARVVAVTSSPAKAPLLAAHGADDVVVTTDGDLAARLTDLTDGRGPQVVLDNVGHPDLFGGCFRALAPRGRYVFTGQLQRTRISLHPAFVFGKEAVITGSSSTRAATFARAMDLVADGRVRPVHDTFPLTDAARAHRAVDERRVVGRAVLVP</sequence>
<dbReference type="Pfam" id="PF08240">
    <property type="entry name" value="ADH_N"/>
    <property type="match status" value="1"/>
</dbReference>
<evidence type="ECO:0000313" key="11">
    <source>
        <dbReference type="Proteomes" id="UP000321685"/>
    </source>
</evidence>
<dbReference type="InterPro" id="IPR036291">
    <property type="entry name" value="NAD(P)-bd_dom_sf"/>
</dbReference>
<evidence type="ECO:0000256" key="5">
    <source>
        <dbReference type="ARBA" id="ARBA00022833"/>
    </source>
</evidence>
<dbReference type="GO" id="GO:0005737">
    <property type="term" value="C:cytoplasm"/>
    <property type="evidence" value="ECO:0007669"/>
    <property type="project" value="TreeGrafter"/>
</dbReference>
<keyword evidence="5 8" id="KW-0862">Zinc</keyword>
<accession>A0A511DD35</accession>
<dbReference type="Gene3D" id="3.90.180.10">
    <property type="entry name" value="Medium-chain alcohol dehydrogenases, catalytic domain"/>
    <property type="match status" value="1"/>
</dbReference>
<dbReference type="PANTHER" id="PTHR42940:SF3">
    <property type="entry name" value="ALCOHOL DEHYDROGENASE 1-RELATED"/>
    <property type="match status" value="1"/>
</dbReference>
<dbReference type="SMART" id="SM00829">
    <property type="entry name" value="PKS_ER"/>
    <property type="match status" value="1"/>
</dbReference>
<dbReference type="Proteomes" id="UP000321685">
    <property type="component" value="Unassembled WGS sequence"/>
</dbReference>
<keyword evidence="6" id="KW-0560">Oxidoreductase</keyword>
<comment type="similarity">
    <text evidence="2 8">Belongs to the zinc-containing alcohol dehydrogenase family.</text>
</comment>
<evidence type="ECO:0000256" key="4">
    <source>
        <dbReference type="ARBA" id="ARBA00022723"/>
    </source>
</evidence>
<dbReference type="InterPro" id="IPR011032">
    <property type="entry name" value="GroES-like_sf"/>
</dbReference>
<evidence type="ECO:0000256" key="2">
    <source>
        <dbReference type="ARBA" id="ARBA00008072"/>
    </source>
</evidence>
<reference evidence="10 11" key="1">
    <citation type="submission" date="2019-07" db="EMBL/GenBank/DDBJ databases">
        <title>Whole genome shotgun sequence of Pseudonocardia sulfidoxydans NBRC 16205.</title>
        <authorList>
            <person name="Hosoyama A."/>
            <person name="Uohara A."/>
            <person name="Ohji S."/>
            <person name="Ichikawa N."/>
        </authorList>
    </citation>
    <scope>NUCLEOTIDE SEQUENCE [LARGE SCALE GENOMIC DNA]</scope>
    <source>
        <strain evidence="10 11">NBRC 16205</strain>
    </source>
</reference>
<dbReference type="EMBL" id="BJVJ01000011">
    <property type="protein sequence ID" value="GEL22699.1"/>
    <property type="molecule type" value="Genomic_DNA"/>
</dbReference>
<dbReference type="AlphaFoldDB" id="A0A511DD35"/>
<organism evidence="10 11">
    <name type="scientific">Pseudonocardia sulfidoxydans NBRC 16205</name>
    <dbReference type="NCBI Taxonomy" id="1223511"/>
    <lineage>
        <taxon>Bacteria</taxon>
        <taxon>Bacillati</taxon>
        <taxon>Actinomycetota</taxon>
        <taxon>Actinomycetes</taxon>
        <taxon>Pseudonocardiales</taxon>
        <taxon>Pseudonocardiaceae</taxon>
        <taxon>Pseudonocardia</taxon>
    </lineage>
</organism>
<evidence type="ECO:0000256" key="7">
    <source>
        <dbReference type="ARBA" id="ARBA00023027"/>
    </source>
</evidence>
<dbReference type="EC" id="1.1.1.1" evidence="3"/>
<dbReference type="InterPro" id="IPR013154">
    <property type="entry name" value="ADH-like_N"/>
</dbReference>
<comment type="cofactor">
    <cofactor evidence="1 8">
        <name>Zn(2+)</name>
        <dbReference type="ChEBI" id="CHEBI:29105"/>
    </cofactor>
</comment>
<keyword evidence="4 8" id="KW-0479">Metal-binding</keyword>
<evidence type="ECO:0000259" key="9">
    <source>
        <dbReference type="SMART" id="SM00829"/>
    </source>
</evidence>
<keyword evidence="11" id="KW-1185">Reference proteome</keyword>
<dbReference type="SUPFAM" id="SSF50129">
    <property type="entry name" value="GroES-like"/>
    <property type="match status" value="1"/>
</dbReference>
<evidence type="ECO:0000313" key="10">
    <source>
        <dbReference type="EMBL" id="GEL22699.1"/>
    </source>
</evidence>
<dbReference type="SUPFAM" id="SSF51735">
    <property type="entry name" value="NAD(P)-binding Rossmann-fold domains"/>
    <property type="match status" value="1"/>
</dbReference>
<dbReference type="Pfam" id="PF00107">
    <property type="entry name" value="ADH_zinc_N"/>
    <property type="match status" value="1"/>
</dbReference>
<gene>
    <name evidence="10" type="ORF">PSU4_16530</name>
</gene>
<dbReference type="GO" id="GO:0008270">
    <property type="term" value="F:zinc ion binding"/>
    <property type="evidence" value="ECO:0007669"/>
    <property type="project" value="InterPro"/>
</dbReference>
<name>A0A511DD35_9PSEU</name>
<dbReference type="InterPro" id="IPR002328">
    <property type="entry name" value="ADH_Zn_CS"/>
</dbReference>
<evidence type="ECO:0000256" key="8">
    <source>
        <dbReference type="RuleBase" id="RU361277"/>
    </source>
</evidence>
<evidence type="ECO:0000256" key="6">
    <source>
        <dbReference type="ARBA" id="ARBA00023002"/>
    </source>
</evidence>
<evidence type="ECO:0000256" key="3">
    <source>
        <dbReference type="ARBA" id="ARBA00013190"/>
    </source>
</evidence>
<keyword evidence="7" id="KW-0520">NAD</keyword>